<name>A0A4U5JPZ2_9GAMM</name>
<feature type="active site" evidence="11">
    <location>
        <position position="270"/>
    </location>
</feature>
<keyword evidence="4 11" id="KW-0963">Cytoplasm</keyword>
<evidence type="ECO:0000256" key="3">
    <source>
        <dbReference type="ARBA" id="ARBA00015804"/>
    </source>
</evidence>
<evidence type="ECO:0000256" key="1">
    <source>
        <dbReference type="ARBA" id="ARBA00004496"/>
    </source>
</evidence>
<dbReference type="CDD" id="cd00798">
    <property type="entry name" value="INT_XerDC_C"/>
    <property type="match status" value="1"/>
</dbReference>
<dbReference type="GO" id="GO:0006313">
    <property type="term" value="P:DNA transposition"/>
    <property type="evidence" value="ECO:0007669"/>
    <property type="project" value="UniProtKB-UniRule"/>
</dbReference>
<evidence type="ECO:0000259" key="13">
    <source>
        <dbReference type="PROSITE" id="PS51898"/>
    </source>
</evidence>
<accession>A0A4U5JPZ2</accession>
<dbReference type="GO" id="GO:0009037">
    <property type="term" value="F:tyrosine-based site-specific recombinase activity"/>
    <property type="evidence" value="ECO:0007669"/>
    <property type="project" value="UniProtKB-UniRule"/>
</dbReference>
<keyword evidence="9 11" id="KW-0233">DNA recombination</keyword>
<evidence type="ECO:0000256" key="2">
    <source>
        <dbReference type="ARBA" id="ARBA00006657"/>
    </source>
</evidence>
<keyword evidence="7 11" id="KW-0229">DNA integration</keyword>
<dbReference type="SUPFAM" id="SSF56349">
    <property type="entry name" value="DNA breaking-rejoining enzymes"/>
    <property type="match status" value="1"/>
</dbReference>
<feature type="active site" evidence="11">
    <location>
        <position position="177"/>
    </location>
</feature>
<feature type="domain" description="Tyr recombinase" evidence="13">
    <location>
        <begin position="138"/>
        <end position="315"/>
    </location>
</feature>
<dbReference type="PROSITE" id="PS51898">
    <property type="entry name" value="TYR_RECOMBINASE"/>
    <property type="match status" value="1"/>
</dbReference>
<comment type="function">
    <text evidence="11">Site-specific tyrosine recombinase, which acts by catalyzing the cutting and rejoining of the recombining DNA molecules. The XerC-XerD complex is essential to convert dimers of the bacterial chromosome into monomers to permit their segregation at cell division. It also contributes to the segregational stability of plasmids.</text>
</comment>
<feature type="region of interest" description="Disordered" evidence="12">
    <location>
        <begin position="1"/>
        <end position="27"/>
    </location>
</feature>
<sequence length="325" mass="36109">MPGSRAKRRSGNSRPNSADLDPGIRRDGDRKRDAVVIEEFLAYLQIERRMSAHTLDAYRRDLQALSAWSSAQGDDDPSRLRAEQLRAFVAAEHRRGLSAKSLQRRLSACRSFYQWLLKHGRIAASPAAAIRAPKAPRKLPQVLDPDEAKALVEVPTDAPLGVRDRALLELFYSSGLRLSELCGLRWRDLDIAHGLVTVLGKGGKQRSVPVGSHAREALTDWKKESGGTAETPVFPGRGGAPISPRAVQMRLRLLAQRQGLFKRVHPHLLRHSFASHVLESSGDLRGVQELLGHADIATTQIYTHLDYQHLAKVYDAAHPRAKRKP</sequence>
<comment type="similarity">
    <text evidence="2 11">Belongs to the 'phage' integrase family. XerC subfamily.</text>
</comment>
<dbReference type="GO" id="GO:0051301">
    <property type="term" value="P:cell division"/>
    <property type="evidence" value="ECO:0007669"/>
    <property type="project" value="UniProtKB-UniRule"/>
</dbReference>
<dbReference type="InterPro" id="IPR023009">
    <property type="entry name" value="Tyrosine_recombinase_XerC/XerD"/>
</dbReference>
<dbReference type="InterPro" id="IPR010998">
    <property type="entry name" value="Integrase_recombinase_N"/>
</dbReference>
<protein>
    <recommendedName>
        <fullName evidence="3 11">Tyrosine recombinase XerC</fullName>
    </recommendedName>
</protein>
<evidence type="ECO:0000256" key="4">
    <source>
        <dbReference type="ARBA" id="ARBA00022490"/>
    </source>
</evidence>
<evidence type="ECO:0000256" key="5">
    <source>
        <dbReference type="ARBA" id="ARBA00022618"/>
    </source>
</evidence>
<evidence type="ECO:0000313" key="15">
    <source>
        <dbReference type="EMBL" id="TKR30488.1"/>
    </source>
</evidence>
<dbReference type="InterPro" id="IPR011010">
    <property type="entry name" value="DNA_brk_join_enz"/>
</dbReference>
<feature type="active site" evidence="11">
    <location>
        <position position="267"/>
    </location>
</feature>
<dbReference type="HAMAP" id="MF_01808">
    <property type="entry name" value="Recomb_XerC_XerD"/>
    <property type="match status" value="1"/>
</dbReference>
<organism evidence="15 16">
    <name type="scientific">Luteimonas gilva</name>
    <dbReference type="NCBI Taxonomy" id="2572684"/>
    <lineage>
        <taxon>Bacteria</taxon>
        <taxon>Pseudomonadati</taxon>
        <taxon>Pseudomonadota</taxon>
        <taxon>Gammaproteobacteria</taxon>
        <taxon>Lysobacterales</taxon>
        <taxon>Lysobacteraceae</taxon>
        <taxon>Luteimonas</taxon>
    </lineage>
</organism>
<keyword evidence="5 11" id="KW-0132">Cell division</keyword>
<dbReference type="GO" id="GO:0005737">
    <property type="term" value="C:cytoplasm"/>
    <property type="evidence" value="ECO:0007669"/>
    <property type="project" value="UniProtKB-SubCell"/>
</dbReference>
<dbReference type="InterPro" id="IPR004107">
    <property type="entry name" value="Integrase_SAM-like_N"/>
</dbReference>
<evidence type="ECO:0000256" key="6">
    <source>
        <dbReference type="ARBA" id="ARBA00022829"/>
    </source>
</evidence>
<dbReference type="InterPro" id="IPR013762">
    <property type="entry name" value="Integrase-like_cat_sf"/>
</dbReference>
<dbReference type="Pfam" id="PF02899">
    <property type="entry name" value="Phage_int_SAM_1"/>
    <property type="match status" value="1"/>
</dbReference>
<dbReference type="EMBL" id="SZUA01000002">
    <property type="protein sequence ID" value="TKR30488.1"/>
    <property type="molecule type" value="Genomic_DNA"/>
</dbReference>
<dbReference type="InterPro" id="IPR002104">
    <property type="entry name" value="Integrase_catalytic"/>
</dbReference>
<feature type="active site" description="O-(3'-phospho-DNA)-tyrosine intermediate" evidence="11">
    <location>
        <position position="302"/>
    </location>
</feature>
<dbReference type="PANTHER" id="PTHR30349">
    <property type="entry name" value="PHAGE INTEGRASE-RELATED"/>
    <property type="match status" value="1"/>
</dbReference>
<dbReference type="NCBIfam" id="NF001399">
    <property type="entry name" value="PRK00283.1"/>
    <property type="match status" value="1"/>
</dbReference>
<dbReference type="PANTHER" id="PTHR30349:SF81">
    <property type="entry name" value="TYROSINE RECOMBINASE XERC"/>
    <property type="match status" value="1"/>
</dbReference>
<feature type="active site" evidence="11">
    <location>
        <position position="201"/>
    </location>
</feature>
<evidence type="ECO:0000256" key="9">
    <source>
        <dbReference type="ARBA" id="ARBA00023172"/>
    </source>
</evidence>
<evidence type="ECO:0000256" key="11">
    <source>
        <dbReference type="HAMAP-Rule" id="MF_01808"/>
    </source>
</evidence>
<evidence type="ECO:0000313" key="16">
    <source>
        <dbReference type="Proteomes" id="UP000308707"/>
    </source>
</evidence>
<evidence type="ECO:0000259" key="14">
    <source>
        <dbReference type="PROSITE" id="PS51900"/>
    </source>
</evidence>
<proteinExistence type="inferred from homology"/>
<comment type="caution">
    <text evidence="15">The sequence shown here is derived from an EMBL/GenBank/DDBJ whole genome shotgun (WGS) entry which is preliminary data.</text>
</comment>
<dbReference type="NCBIfam" id="TIGR02224">
    <property type="entry name" value="recomb_XerC"/>
    <property type="match status" value="1"/>
</dbReference>
<dbReference type="OrthoDB" id="9801717at2"/>
<dbReference type="GO" id="GO:0007059">
    <property type="term" value="P:chromosome segregation"/>
    <property type="evidence" value="ECO:0007669"/>
    <property type="project" value="UniProtKB-UniRule"/>
</dbReference>
<dbReference type="InterPro" id="IPR011931">
    <property type="entry name" value="Recomb_XerC"/>
</dbReference>
<dbReference type="Gene3D" id="1.10.443.10">
    <property type="entry name" value="Intergrase catalytic core"/>
    <property type="match status" value="1"/>
</dbReference>
<keyword evidence="6 11" id="KW-0159">Chromosome partition</keyword>
<evidence type="ECO:0000256" key="10">
    <source>
        <dbReference type="ARBA" id="ARBA00023306"/>
    </source>
</evidence>
<dbReference type="Proteomes" id="UP000308707">
    <property type="component" value="Unassembled WGS sequence"/>
</dbReference>
<keyword evidence="10 11" id="KW-0131">Cell cycle</keyword>
<comment type="subunit">
    <text evidence="11">Forms a cyclic heterotetrameric complex composed of two molecules of XerC and two molecules of XerD.</text>
</comment>
<dbReference type="Gene3D" id="1.10.150.130">
    <property type="match status" value="1"/>
</dbReference>
<dbReference type="InterPro" id="IPR044068">
    <property type="entry name" value="CB"/>
</dbReference>
<reference evidence="15 16" key="1">
    <citation type="submission" date="2019-04" db="EMBL/GenBank/DDBJ databases">
        <title>Reference strain of H23.</title>
        <authorList>
            <person name="Luo X."/>
        </authorList>
    </citation>
    <scope>NUCLEOTIDE SEQUENCE [LARGE SCALE GENOMIC DNA]</scope>
    <source>
        <strain evidence="15 16">H23</strain>
    </source>
</reference>
<dbReference type="GO" id="GO:0003677">
    <property type="term" value="F:DNA binding"/>
    <property type="evidence" value="ECO:0007669"/>
    <property type="project" value="UniProtKB-UniRule"/>
</dbReference>
<feature type="compositionally biased region" description="Basic residues" evidence="12">
    <location>
        <begin position="1"/>
        <end position="11"/>
    </location>
</feature>
<keyword evidence="8 11" id="KW-0238">DNA-binding</keyword>
<dbReference type="InterPro" id="IPR050090">
    <property type="entry name" value="Tyrosine_recombinase_XerCD"/>
</dbReference>
<feature type="active site" evidence="11">
    <location>
        <position position="293"/>
    </location>
</feature>
<dbReference type="AlphaFoldDB" id="A0A4U5JPZ2"/>
<feature type="domain" description="Core-binding (CB)" evidence="14">
    <location>
        <begin position="31"/>
        <end position="117"/>
    </location>
</feature>
<evidence type="ECO:0000256" key="12">
    <source>
        <dbReference type="SAM" id="MobiDB-lite"/>
    </source>
</evidence>
<dbReference type="Pfam" id="PF00589">
    <property type="entry name" value="Phage_integrase"/>
    <property type="match status" value="1"/>
</dbReference>
<comment type="subcellular location">
    <subcellularLocation>
        <location evidence="1 11">Cytoplasm</location>
    </subcellularLocation>
</comment>
<dbReference type="PROSITE" id="PS51900">
    <property type="entry name" value="CB"/>
    <property type="match status" value="1"/>
</dbReference>
<evidence type="ECO:0000256" key="7">
    <source>
        <dbReference type="ARBA" id="ARBA00022908"/>
    </source>
</evidence>
<evidence type="ECO:0000256" key="8">
    <source>
        <dbReference type="ARBA" id="ARBA00023125"/>
    </source>
</evidence>
<keyword evidence="16" id="KW-1185">Reference proteome</keyword>
<gene>
    <name evidence="11 15" type="primary">xerC</name>
    <name evidence="15" type="ORF">FCE95_10240</name>
</gene>